<sequence>MYTCAMCSENYCKKGELGLCVGHDTLFIRVLGHNPLAVIYQAESYYKNKLFPQK</sequence>
<name>A0ABS4E7U1_9FIRM</name>
<keyword evidence="2" id="KW-1185">Reference proteome</keyword>
<evidence type="ECO:0000313" key="1">
    <source>
        <dbReference type="EMBL" id="MBP1854011.1"/>
    </source>
</evidence>
<gene>
    <name evidence="1" type="ORF">J2Z43_000401</name>
</gene>
<dbReference type="Proteomes" id="UP000767291">
    <property type="component" value="Unassembled WGS sequence"/>
</dbReference>
<proteinExistence type="predicted"/>
<accession>A0ABS4E7U1</accession>
<reference evidence="1 2" key="1">
    <citation type="submission" date="2021-03" db="EMBL/GenBank/DDBJ databases">
        <title>Genomic Encyclopedia of Type Strains, Phase IV (KMG-IV): sequencing the most valuable type-strain genomes for metagenomic binning, comparative biology and taxonomic classification.</title>
        <authorList>
            <person name="Goeker M."/>
        </authorList>
    </citation>
    <scope>NUCLEOTIDE SEQUENCE [LARGE SCALE GENOMIC DNA]</scope>
    <source>
        <strain evidence="1 2">DSM 1289</strain>
    </source>
</reference>
<dbReference type="EMBL" id="JAGGJX010000001">
    <property type="protein sequence ID" value="MBP1854011.1"/>
    <property type="molecule type" value="Genomic_DNA"/>
</dbReference>
<evidence type="ECO:0000313" key="2">
    <source>
        <dbReference type="Proteomes" id="UP000767291"/>
    </source>
</evidence>
<protein>
    <submittedName>
        <fullName evidence="1">Metal-binding protein</fullName>
    </submittedName>
</protein>
<comment type="caution">
    <text evidence="1">The sequence shown here is derived from an EMBL/GenBank/DDBJ whole genome shotgun (WGS) entry which is preliminary data.</text>
</comment>
<dbReference type="RefSeq" id="WP_234925933.1">
    <property type="nucleotide sequence ID" value="NZ_BAAACS010000017.1"/>
</dbReference>
<organism evidence="1 2">
    <name type="scientific">Metaclostridioides mangenotii</name>
    <dbReference type="NCBI Taxonomy" id="1540"/>
    <lineage>
        <taxon>Bacteria</taxon>
        <taxon>Bacillati</taxon>
        <taxon>Bacillota</taxon>
        <taxon>Clostridia</taxon>
        <taxon>Peptostreptococcales</taxon>
        <taxon>Peptostreptococcaceae</taxon>
        <taxon>Metaclostridioides</taxon>
    </lineage>
</organism>